<evidence type="ECO:0000313" key="3">
    <source>
        <dbReference type="Proteomes" id="UP001165060"/>
    </source>
</evidence>
<keyword evidence="3" id="KW-1185">Reference proteome</keyword>
<accession>A0ABQ6MC60</accession>
<organism evidence="2 3">
    <name type="scientific">Tetraparma gracilis</name>
    <dbReference type="NCBI Taxonomy" id="2962635"/>
    <lineage>
        <taxon>Eukaryota</taxon>
        <taxon>Sar</taxon>
        <taxon>Stramenopiles</taxon>
        <taxon>Ochrophyta</taxon>
        <taxon>Bolidophyceae</taxon>
        <taxon>Parmales</taxon>
        <taxon>Triparmaceae</taxon>
        <taxon>Tetraparma</taxon>
    </lineage>
</organism>
<dbReference type="Proteomes" id="UP001165060">
    <property type="component" value="Unassembled WGS sequence"/>
</dbReference>
<feature type="compositionally biased region" description="Basic and acidic residues" evidence="1">
    <location>
        <begin position="260"/>
        <end position="277"/>
    </location>
</feature>
<feature type="compositionally biased region" description="Low complexity" evidence="1">
    <location>
        <begin position="89"/>
        <end position="113"/>
    </location>
</feature>
<reference evidence="2 3" key="1">
    <citation type="journal article" date="2023" name="Commun. Biol.">
        <title>Genome analysis of Parmales, the sister group of diatoms, reveals the evolutionary specialization of diatoms from phago-mixotrophs to photoautotrophs.</title>
        <authorList>
            <person name="Ban H."/>
            <person name="Sato S."/>
            <person name="Yoshikawa S."/>
            <person name="Yamada K."/>
            <person name="Nakamura Y."/>
            <person name="Ichinomiya M."/>
            <person name="Sato N."/>
            <person name="Blanc-Mathieu R."/>
            <person name="Endo H."/>
            <person name="Kuwata A."/>
            <person name="Ogata H."/>
        </authorList>
    </citation>
    <scope>NUCLEOTIDE SEQUENCE [LARGE SCALE GENOMIC DNA]</scope>
</reference>
<name>A0ABQ6MC60_9STRA</name>
<proteinExistence type="predicted"/>
<feature type="region of interest" description="Disordered" evidence="1">
    <location>
        <begin position="77"/>
        <end position="126"/>
    </location>
</feature>
<comment type="caution">
    <text evidence="2">The sequence shown here is derived from an EMBL/GenBank/DDBJ whole genome shotgun (WGS) entry which is preliminary data.</text>
</comment>
<feature type="region of interest" description="Disordered" evidence="1">
    <location>
        <begin position="253"/>
        <end position="300"/>
    </location>
</feature>
<protein>
    <submittedName>
        <fullName evidence="2">Uncharacterized protein</fullName>
    </submittedName>
</protein>
<feature type="compositionally biased region" description="Pro residues" evidence="1">
    <location>
        <begin position="114"/>
        <end position="123"/>
    </location>
</feature>
<evidence type="ECO:0000313" key="2">
    <source>
        <dbReference type="EMBL" id="GMI23489.1"/>
    </source>
</evidence>
<gene>
    <name evidence="2" type="ORF">TeGR_g13973</name>
</gene>
<feature type="compositionally biased region" description="Acidic residues" evidence="1">
    <location>
        <begin position="278"/>
        <end position="300"/>
    </location>
</feature>
<sequence>MPSTLRGHATLHPIGTLVRVTNTASSTNTSDAVVLGYPTSGTACVRWRTRGDAATLPLTRIAGAALDALPPRRCTVAGPDAAPPPYSEVSAAPAPGRARSVSASSSTTKAAAGEPPPPLPRGPPQAAWLAVHSGYARAYNSAKLHDDRMSSVVTTIAERCDEVGGTTPLSLLAIAGGGGWEKCRGKAPEALGWENVGGDGGLGEAYGGKDAAWEAGWRYRLLPDVGSGTHAAEFLPPGPSVHAIPAADVGEYLREPAGYTRDRKEREEKEERERAREGEEEYEWVWEEEEEEEEEEGIEE</sequence>
<dbReference type="EMBL" id="BRYB01003967">
    <property type="protein sequence ID" value="GMI23489.1"/>
    <property type="molecule type" value="Genomic_DNA"/>
</dbReference>
<evidence type="ECO:0000256" key="1">
    <source>
        <dbReference type="SAM" id="MobiDB-lite"/>
    </source>
</evidence>